<gene>
    <name evidence="5" type="ORF">GJ744_007220</name>
</gene>
<feature type="repeat" description="ANK" evidence="3">
    <location>
        <begin position="42"/>
        <end position="74"/>
    </location>
</feature>
<dbReference type="PANTHER" id="PTHR24198:SF165">
    <property type="entry name" value="ANKYRIN REPEAT-CONTAINING PROTEIN-RELATED"/>
    <property type="match status" value="1"/>
</dbReference>
<feature type="region of interest" description="Disordered" evidence="4">
    <location>
        <begin position="168"/>
        <end position="267"/>
    </location>
</feature>
<dbReference type="Pfam" id="PF12796">
    <property type="entry name" value="Ank_2"/>
    <property type="match status" value="1"/>
</dbReference>
<evidence type="ECO:0000256" key="3">
    <source>
        <dbReference type="PROSITE-ProRule" id="PRU00023"/>
    </source>
</evidence>
<dbReference type="PANTHER" id="PTHR24198">
    <property type="entry name" value="ANKYRIN REPEAT AND PROTEIN KINASE DOMAIN-CONTAINING PROTEIN"/>
    <property type="match status" value="1"/>
</dbReference>
<feature type="repeat" description="ANK" evidence="3">
    <location>
        <begin position="78"/>
        <end position="107"/>
    </location>
</feature>
<sequence>MARPSDKADSRNMLERWAFRGDIKMVQMLLDKGADVNAQGEVHGNALQAASYQGHEKVVQMLLDKGADINAPGEVYGNALQAASYQGNEKVVQMLLDEGADANAQGGPYGNALQAASYLGHEKVVQMLLDEGVDVNAQGGPYGNALQAASEGGNEKLAQMLLDKGARYRNLPGPRVGSKEPSITTPRVDASGPRGGSKGSSIITPRVDAPGPRDGGKGSSGKLPPFGKPWTDKNPYARAEAADVDRKAQQTAVNKEESLKRSGETSSLGHDLDVLETVRETITQAASTDSLPLSAGRVYKFRYMCNWMLPIFMKDQFKAGTKVADVVTLTGKAKNAQAATCSEYLNSHWPTVGSFLLKVIEVLIEKAGSFRKIHSKLEADNHFITARHIPTHGAQLGSRDTYPTSFEISACLETQIQIAQALCWFSAAVRSPPSQSRMKSKIRFESSSNKKDPSDACFDITMHPVEPFEAENMCWHHVFKNCVIAVQFPIAPREQGQGVGLEIPSALMTTLAGIVRAVEFQGGIILKGLQTALIPIEELEGGGAIQWHLYVTDSMDGSIELKDPISGKQDIQFLKVQDVQRLLCQKRAYLGWCQKAKVLLGTIHGQYDAVTYSKPSCDVQRFECTGFTLGGVLNILGWGGLTANVQFAIAKGMKTSFMDADRSLKERLEKATIKPCTVYDTTTRRGWLVPQACLLLHMMHLKQRELTQLKGCSSDKEMPFSSTEGDPGKEASKVLVSNLREGSTTALGSSDDWERALLEIYTGLDWLAKQVHESKDKADRADKSHIVGCDILKIINVDEVLETSRRKIGSGGWAKIAMQTHYTLFCSNLGDALIPDNGENKICEQCSSVPCHADLFAAYVPCLAKALKDGGNAEQSQRLCNGTHATSLYENCPACSGDQKEICFKRHIKNYEKLWNLLSRSTPAGAPGSTELTYRTECAGAMIFGNRKVLTGRNLQANLPMQRSVGNSTSARSIIPDESARLGPGNTSSSPMIRDEEIQPALESDRPNSVRANSHIGPRPGSTELQPAPATVEAPKRVPELLKSHSDPRRRIERASTSGSKTALPHRDKKIESPHADKKTGSTIKRSDAGTAPRSGGKSSGPRSSDTNQQKDKPIWR</sequence>
<dbReference type="OrthoDB" id="1577640at2759"/>
<name>A0A8H7E0P5_9EURO</name>
<dbReference type="Proteomes" id="UP000606974">
    <property type="component" value="Unassembled WGS sequence"/>
</dbReference>
<dbReference type="Pfam" id="PF13637">
    <property type="entry name" value="Ank_4"/>
    <property type="match status" value="1"/>
</dbReference>
<dbReference type="SUPFAM" id="SSF48403">
    <property type="entry name" value="Ankyrin repeat"/>
    <property type="match status" value="1"/>
</dbReference>
<feature type="compositionally biased region" description="Low complexity" evidence="4">
    <location>
        <begin position="1093"/>
        <end position="1105"/>
    </location>
</feature>
<feature type="compositionally biased region" description="Basic and acidic residues" evidence="4">
    <location>
        <begin position="240"/>
        <end position="263"/>
    </location>
</feature>
<keyword evidence="1" id="KW-0677">Repeat</keyword>
<evidence type="ECO:0000256" key="1">
    <source>
        <dbReference type="ARBA" id="ARBA00022737"/>
    </source>
</evidence>
<evidence type="ECO:0000256" key="2">
    <source>
        <dbReference type="ARBA" id="ARBA00023043"/>
    </source>
</evidence>
<dbReference type="InterPro" id="IPR002110">
    <property type="entry name" value="Ankyrin_rpt"/>
</dbReference>
<feature type="compositionally biased region" description="Basic and acidic residues" evidence="4">
    <location>
        <begin position="993"/>
        <end position="1008"/>
    </location>
</feature>
<feature type="compositionally biased region" description="Basic and acidic residues" evidence="4">
    <location>
        <begin position="1034"/>
        <end position="1054"/>
    </location>
</feature>
<comment type="caution">
    <text evidence="5">The sequence shown here is derived from an EMBL/GenBank/DDBJ whole genome shotgun (WGS) entry which is preliminary data.</text>
</comment>
<organism evidence="5 6">
    <name type="scientific">Endocarpon pusillum</name>
    <dbReference type="NCBI Taxonomy" id="364733"/>
    <lineage>
        <taxon>Eukaryota</taxon>
        <taxon>Fungi</taxon>
        <taxon>Dikarya</taxon>
        <taxon>Ascomycota</taxon>
        <taxon>Pezizomycotina</taxon>
        <taxon>Eurotiomycetes</taxon>
        <taxon>Chaetothyriomycetidae</taxon>
        <taxon>Verrucariales</taxon>
        <taxon>Verrucariaceae</taxon>
        <taxon>Endocarpon</taxon>
    </lineage>
</organism>
<evidence type="ECO:0000313" key="5">
    <source>
        <dbReference type="EMBL" id="KAF7502091.1"/>
    </source>
</evidence>
<feature type="region of interest" description="Disordered" evidence="4">
    <location>
        <begin position="961"/>
        <end position="1117"/>
    </location>
</feature>
<dbReference type="PROSITE" id="PS50297">
    <property type="entry name" value="ANK_REP_REGION"/>
    <property type="match status" value="3"/>
</dbReference>
<protein>
    <submittedName>
        <fullName evidence="5">Uncharacterized protein</fullName>
    </submittedName>
</protein>
<accession>A0A8H7E0P5</accession>
<keyword evidence="2 3" id="KW-0040">ANK repeat</keyword>
<dbReference type="InterPro" id="IPR036770">
    <property type="entry name" value="Ankyrin_rpt-contain_sf"/>
</dbReference>
<feature type="compositionally biased region" description="Polar residues" evidence="4">
    <location>
        <begin position="961"/>
        <end position="972"/>
    </location>
</feature>
<dbReference type="Gene3D" id="1.25.40.20">
    <property type="entry name" value="Ankyrin repeat-containing domain"/>
    <property type="match status" value="1"/>
</dbReference>
<evidence type="ECO:0000313" key="6">
    <source>
        <dbReference type="Proteomes" id="UP000606974"/>
    </source>
</evidence>
<reference evidence="5" key="1">
    <citation type="submission" date="2020-02" db="EMBL/GenBank/DDBJ databases">
        <authorList>
            <person name="Palmer J.M."/>
        </authorList>
    </citation>
    <scope>NUCLEOTIDE SEQUENCE</scope>
    <source>
        <strain evidence="5">EPUS1.4</strain>
        <tissue evidence="5">Thallus</tissue>
    </source>
</reference>
<dbReference type="AlphaFoldDB" id="A0A8H7E0P5"/>
<proteinExistence type="predicted"/>
<keyword evidence="6" id="KW-1185">Reference proteome</keyword>
<feature type="repeat" description="ANK" evidence="3">
    <location>
        <begin position="111"/>
        <end position="140"/>
    </location>
</feature>
<dbReference type="SMART" id="SM00248">
    <property type="entry name" value="ANK"/>
    <property type="match status" value="5"/>
</dbReference>
<feature type="compositionally biased region" description="Basic and acidic residues" evidence="4">
    <location>
        <begin position="1065"/>
        <end position="1088"/>
    </location>
</feature>
<dbReference type="EMBL" id="JAACFV010000348">
    <property type="protein sequence ID" value="KAF7502091.1"/>
    <property type="molecule type" value="Genomic_DNA"/>
</dbReference>
<dbReference type="PROSITE" id="PS50088">
    <property type="entry name" value="ANK_REPEAT"/>
    <property type="match status" value="4"/>
</dbReference>
<evidence type="ECO:0000256" key="4">
    <source>
        <dbReference type="SAM" id="MobiDB-lite"/>
    </source>
</evidence>
<feature type="repeat" description="ANK" evidence="3">
    <location>
        <begin position="9"/>
        <end position="41"/>
    </location>
</feature>